<dbReference type="Gene3D" id="3.40.50.2000">
    <property type="entry name" value="Glycogen Phosphorylase B"/>
    <property type="match status" value="2"/>
</dbReference>
<dbReference type="Proteomes" id="UP000030700">
    <property type="component" value="Unassembled WGS sequence"/>
</dbReference>
<accession>A0A0S6VYU1</accession>
<dbReference type="Pfam" id="PF00534">
    <property type="entry name" value="Glycos_transf_1"/>
    <property type="match status" value="1"/>
</dbReference>
<dbReference type="HOGENOM" id="CLU_009583_0_3_0"/>
<dbReference type="InterPro" id="IPR028098">
    <property type="entry name" value="Glyco_trans_4-like_N"/>
</dbReference>
<dbReference type="InterPro" id="IPR001296">
    <property type="entry name" value="Glyco_trans_1"/>
</dbReference>
<organism evidence="3">
    <name type="scientific">Candidatus Moduliflexus flocculans</name>
    <dbReference type="NCBI Taxonomy" id="1499966"/>
    <lineage>
        <taxon>Bacteria</taxon>
        <taxon>Candidatus Moduliflexota</taxon>
        <taxon>Candidatus Moduliflexia</taxon>
        <taxon>Candidatus Moduliflexales</taxon>
        <taxon>Candidatus Moduliflexaceae</taxon>
    </lineage>
</organism>
<dbReference type="Pfam" id="PF13439">
    <property type="entry name" value="Glyco_transf_4"/>
    <property type="match status" value="1"/>
</dbReference>
<keyword evidence="3" id="KW-0808">Transferase</keyword>
<evidence type="ECO:0000313" key="4">
    <source>
        <dbReference type="Proteomes" id="UP000030700"/>
    </source>
</evidence>
<evidence type="ECO:0000259" key="2">
    <source>
        <dbReference type="Pfam" id="PF13439"/>
    </source>
</evidence>
<dbReference type="PANTHER" id="PTHR45947">
    <property type="entry name" value="SULFOQUINOVOSYL TRANSFERASE SQD2"/>
    <property type="match status" value="1"/>
</dbReference>
<reference evidence="3" key="1">
    <citation type="journal article" date="2015" name="PeerJ">
        <title>First genomic representation of candidate bacterial phylum KSB3 points to enhanced environmental sensing as a trigger of wastewater bulking.</title>
        <authorList>
            <person name="Sekiguchi Y."/>
            <person name="Ohashi A."/>
            <person name="Parks D.H."/>
            <person name="Yamauchi T."/>
            <person name="Tyson G.W."/>
            <person name="Hugenholtz P."/>
        </authorList>
    </citation>
    <scope>NUCLEOTIDE SEQUENCE [LARGE SCALE GENOMIC DNA]</scope>
</reference>
<dbReference type="CDD" id="cd03801">
    <property type="entry name" value="GT4_PimA-like"/>
    <property type="match status" value="1"/>
</dbReference>
<sequence>MQKLLIITPSIVRGGTEEYALQIGAAALAQQWHVTFACPHIVENRTLIADAKKAGLDCVSMAIAEQAESWREPRYKHALRFIETLRHVRRIRPDVVQLNLPFPNLSFGSILACAILNIPTVVIFHLTPAVFPLGPKRLRAYQWAKSRRQSWIAVSEFNRQIVSASFRIPLAEIRRIYNGIPLSNFSWSDDIHQQQRRDIRQQFGMTDNMKLIITVGRLHQQKGYDDLIPVIPHILKEFPDARFLWVGDGPQRNHLQQRLEEYGIASHVTFTGFRQDVSVLLHAADLFVFPTHFEGLPFAVLEAMACGAPVVSSRAASLPEIIEHGTHGLLFRTGDSCELLETIRWALRHPEQMQTMAQQALLRVQEFNQDTMITQTLGLLHEISHVSLPEDIL</sequence>
<dbReference type="SUPFAM" id="SSF53756">
    <property type="entry name" value="UDP-Glycosyltransferase/glycogen phosphorylase"/>
    <property type="match status" value="1"/>
</dbReference>
<feature type="domain" description="Glycosyltransferase subfamily 4-like N-terminal" evidence="2">
    <location>
        <begin position="14"/>
        <end position="183"/>
    </location>
</feature>
<dbReference type="InterPro" id="IPR050194">
    <property type="entry name" value="Glycosyltransferase_grp1"/>
</dbReference>
<dbReference type="GO" id="GO:0016757">
    <property type="term" value="F:glycosyltransferase activity"/>
    <property type="evidence" value="ECO:0007669"/>
    <property type="project" value="InterPro"/>
</dbReference>
<gene>
    <name evidence="3" type="ORF">U14_01798</name>
</gene>
<dbReference type="STRING" id="1499966.U14_01798"/>
<dbReference type="EMBL" id="DF820456">
    <property type="protein sequence ID" value="GAK50566.1"/>
    <property type="molecule type" value="Genomic_DNA"/>
</dbReference>
<evidence type="ECO:0000259" key="1">
    <source>
        <dbReference type="Pfam" id="PF00534"/>
    </source>
</evidence>
<name>A0A0S6VYU1_9BACT</name>
<dbReference type="AlphaFoldDB" id="A0A0S6VYU1"/>
<evidence type="ECO:0000313" key="3">
    <source>
        <dbReference type="EMBL" id="GAK50566.1"/>
    </source>
</evidence>
<proteinExistence type="predicted"/>
<dbReference type="PANTHER" id="PTHR45947:SF3">
    <property type="entry name" value="SULFOQUINOVOSYL TRANSFERASE SQD2"/>
    <property type="match status" value="1"/>
</dbReference>
<protein>
    <submittedName>
        <fullName evidence="3">Glycosyl transferase group 1</fullName>
    </submittedName>
</protein>
<feature type="domain" description="Glycosyl transferase family 1" evidence="1">
    <location>
        <begin position="196"/>
        <end position="360"/>
    </location>
</feature>
<keyword evidence="4" id="KW-1185">Reference proteome</keyword>